<dbReference type="InterPro" id="IPR003423">
    <property type="entry name" value="OMP_efflux"/>
</dbReference>
<accession>A0A372DNN1</accession>
<dbReference type="RefSeq" id="WP_117202227.1">
    <property type="nucleotide sequence ID" value="NZ_JBHTBK010000001.1"/>
</dbReference>
<dbReference type="AlphaFoldDB" id="A0A372DNN1"/>
<protein>
    <submittedName>
        <fullName evidence="2">TolC family protein</fullName>
    </submittedName>
</protein>
<dbReference type="PANTHER" id="PTHR30203:SF24">
    <property type="entry name" value="BLR4935 PROTEIN"/>
    <property type="match status" value="1"/>
</dbReference>
<evidence type="ECO:0000256" key="1">
    <source>
        <dbReference type="ARBA" id="ARBA00007613"/>
    </source>
</evidence>
<dbReference type="InterPro" id="IPR010131">
    <property type="entry name" value="MdtP/NodT-like"/>
</dbReference>
<dbReference type="Pfam" id="PF02321">
    <property type="entry name" value="OEP"/>
    <property type="match status" value="1"/>
</dbReference>
<dbReference type="GO" id="GO:0015562">
    <property type="term" value="F:efflux transmembrane transporter activity"/>
    <property type="evidence" value="ECO:0007669"/>
    <property type="project" value="InterPro"/>
</dbReference>
<sequence length="445" mass="49244">MASIAYLRSTRDPFRRPAAIHSHFDPRRPRSIVLGVLLACVWALPPAWAQSPPPGRDVASVHVWLREHNPELRALAAEAEAARARIQPAGALPDPAASIAFRELDPGRPWRVPGADRAVDYALRQRFPLWGKRGLARTATRQQADAAELDRDAVVRDLLAQAEAAYVRYWHADRAVAVLDRRLALLRQVEEIAGVRYALGLAAQQDAIRAQVEQTRMQRERIERLARQREAVAMLNAVLARPADAPLAPPAGPPVLPVRSDGLAGALRDLQRGGHPAVLAQQARAQAARTEVELQRRNRYPDVTLGIGAMQREDGLDSMELMLEVEIPFQQRARRERERESRLREEAALARVEATRNALAGEVASAWTQWSSARERRELTENTLLPQADAAFQSALASYQVGEVDFGTLLEALDQWQGADLDRVDALRDELLGAAAVRAIEGDTP</sequence>
<keyword evidence="3" id="KW-1185">Reference proteome</keyword>
<dbReference type="EMBL" id="QVPD01000004">
    <property type="protein sequence ID" value="RFP61201.1"/>
    <property type="molecule type" value="Genomic_DNA"/>
</dbReference>
<gene>
    <name evidence="2" type="ORF">D0Y53_05645</name>
</gene>
<dbReference type="PANTHER" id="PTHR30203">
    <property type="entry name" value="OUTER MEMBRANE CATION EFFLUX PROTEIN"/>
    <property type="match status" value="1"/>
</dbReference>
<dbReference type="Proteomes" id="UP000262917">
    <property type="component" value="Unassembled WGS sequence"/>
</dbReference>
<reference evidence="2 3" key="1">
    <citation type="submission" date="2018-08" db="EMBL/GenBank/DDBJ databases">
        <title>Lysobacter weifangensis sp. nov., a new member of the family 'Xanthomonadaceae', isolated from soil in a farmland.</title>
        <authorList>
            <person name="Zhao H."/>
        </authorList>
    </citation>
    <scope>NUCLEOTIDE SEQUENCE [LARGE SCALE GENOMIC DNA]</scope>
    <source>
        <strain evidence="2 3">WF-2</strain>
    </source>
</reference>
<dbReference type="Gene3D" id="1.20.1600.10">
    <property type="entry name" value="Outer membrane efflux proteins (OEP)"/>
    <property type="match status" value="1"/>
</dbReference>
<organism evidence="2 3">
    <name type="scientific">Cognatiluteimonas weifangensis</name>
    <dbReference type="NCBI Taxonomy" id="2303539"/>
    <lineage>
        <taxon>Bacteria</taxon>
        <taxon>Pseudomonadati</taxon>
        <taxon>Pseudomonadota</taxon>
        <taxon>Gammaproteobacteria</taxon>
        <taxon>Lysobacterales</taxon>
        <taxon>Lysobacteraceae</taxon>
        <taxon>Cognatiluteimonas</taxon>
    </lineage>
</organism>
<comment type="caution">
    <text evidence="2">The sequence shown here is derived from an EMBL/GenBank/DDBJ whole genome shotgun (WGS) entry which is preliminary data.</text>
</comment>
<dbReference type="OrthoDB" id="9791261at2"/>
<evidence type="ECO:0000313" key="3">
    <source>
        <dbReference type="Proteomes" id="UP000262917"/>
    </source>
</evidence>
<proteinExistence type="inferred from homology"/>
<evidence type="ECO:0000313" key="2">
    <source>
        <dbReference type="EMBL" id="RFP61201.1"/>
    </source>
</evidence>
<name>A0A372DNN1_9GAMM</name>
<comment type="similarity">
    <text evidence="1">Belongs to the outer membrane factor (OMF) (TC 1.B.17) family.</text>
</comment>
<dbReference type="SUPFAM" id="SSF56954">
    <property type="entry name" value="Outer membrane efflux proteins (OEP)"/>
    <property type="match status" value="1"/>
</dbReference>